<sequence>MNVLFEKFSLPEELQAVVYNSPSVIIPESKEVLFELIFGNEHTDKIEVIYDVDGKSVKEAEVVRCKNGAAVNFVEDYMRRRDPDCMRIADNLPTDKPRFEDVYGYDFSVLREETLRWLTRQELILVPFKAGGYQYGYDSVLVCPRNAAFFAFALSQLQAFVEVKNVEHFTPRAVIYVAPPFRNTRFDGKQVVVHSRHEDLHEIFSYNLYPGPSAKKGIYSVLLDIGEQEGWVTAHASAARIITPYENEMVMMHEGASGGGKSELLQDVPRAQDGRVLLGHNIQTDEERFISMSDTCTIEPVTDDMAICHPSFQKNSGKLALADGEDGWFVRVDGITEYGCDPMYEKIAIHSKEPLVFFNIAGVPRATCLPWEHTIDTTGKPCPNPRVIIPRRMIHNIVWSPVEVDVRSFGVRMPPNTAKTPSYGIMGLMHIIPPALAWLWRLVAPRGFNNPSINGGSALASEGVGSYWPFATGKRVAQANLLLEQIINCSGTRYVLIPNQHIGVWKVGFAAEWISREYLARRGGVNMKMDRLVPARCPLLGYALKEMKVDGQQISSKFLRPETQETLGEAGYDKGAKILNDFFARELAVYDVEELHPVGKQILECFKRGGSIQDYCDIIPLGLQ</sequence>
<dbReference type="InterPro" id="IPR032583">
    <property type="entry name" value="DUF4914"/>
</dbReference>
<dbReference type="SUPFAM" id="SSF53795">
    <property type="entry name" value="PEP carboxykinase-like"/>
    <property type="match status" value="1"/>
</dbReference>
<dbReference type="RefSeq" id="WP_155148106.1">
    <property type="nucleotide sequence ID" value="NZ_JACOPQ010000003.1"/>
</dbReference>
<proteinExistence type="predicted"/>
<comment type="caution">
    <text evidence="1">The sequence shown here is derived from an EMBL/GenBank/DDBJ whole genome shotgun (WGS) entry which is preliminary data.</text>
</comment>
<dbReference type="AlphaFoldDB" id="A0A8J6JBM5"/>
<gene>
    <name evidence="1" type="ORF">H8S62_05480</name>
</gene>
<protein>
    <submittedName>
        <fullName evidence="1">DUF4914 family protein</fullName>
    </submittedName>
</protein>
<name>A0A8J6JBM5_9FIRM</name>
<keyword evidence="2" id="KW-1185">Reference proteome</keyword>
<organism evidence="1 2">
    <name type="scientific">Lawsonibacter faecis</name>
    <dbReference type="NCBI Taxonomy" id="2763052"/>
    <lineage>
        <taxon>Bacteria</taxon>
        <taxon>Bacillati</taxon>
        <taxon>Bacillota</taxon>
        <taxon>Clostridia</taxon>
        <taxon>Eubacteriales</taxon>
        <taxon>Oscillospiraceae</taxon>
        <taxon>Lawsonibacter</taxon>
    </lineage>
</organism>
<reference evidence="1" key="1">
    <citation type="submission" date="2020-08" db="EMBL/GenBank/DDBJ databases">
        <title>Genome public.</title>
        <authorList>
            <person name="Liu C."/>
            <person name="Sun Q."/>
        </authorList>
    </citation>
    <scope>NUCLEOTIDE SEQUENCE</scope>
    <source>
        <strain evidence="1">NSJ-52</strain>
    </source>
</reference>
<evidence type="ECO:0000313" key="2">
    <source>
        <dbReference type="Proteomes" id="UP000607645"/>
    </source>
</evidence>
<accession>A0A8J6JBM5</accession>
<dbReference type="EMBL" id="JACOPQ010000003">
    <property type="protein sequence ID" value="MBC5736456.1"/>
    <property type="molecule type" value="Genomic_DNA"/>
</dbReference>
<dbReference type="Pfam" id="PF16260">
    <property type="entry name" value="DUF4914"/>
    <property type="match status" value="1"/>
</dbReference>
<evidence type="ECO:0000313" key="1">
    <source>
        <dbReference type="EMBL" id="MBC5736456.1"/>
    </source>
</evidence>
<dbReference type="Proteomes" id="UP000607645">
    <property type="component" value="Unassembled WGS sequence"/>
</dbReference>